<protein>
    <submittedName>
        <fullName evidence="1">Uncharacterized protein</fullName>
    </submittedName>
</protein>
<name>A0A9K3P396_HELAN</name>
<dbReference type="AlphaFoldDB" id="A0A9K3P396"/>
<proteinExistence type="predicted"/>
<gene>
    <name evidence="1" type="ORF">HanXRQr2_Chr01g0024031</name>
</gene>
<dbReference type="Proteomes" id="UP000215914">
    <property type="component" value="Unassembled WGS sequence"/>
</dbReference>
<dbReference type="EMBL" id="MNCJ02000316">
    <property type="protein sequence ID" value="KAF5822229.1"/>
    <property type="molecule type" value="Genomic_DNA"/>
</dbReference>
<comment type="caution">
    <text evidence="1">The sequence shown here is derived from an EMBL/GenBank/DDBJ whole genome shotgun (WGS) entry which is preliminary data.</text>
</comment>
<evidence type="ECO:0000313" key="1">
    <source>
        <dbReference type="EMBL" id="KAF5822229.1"/>
    </source>
</evidence>
<dbReference type="Gramene" id="mRNA:HanXRQr2_Chr01g0024031">
    <property type="protein sequence ID" value="mRNA:HanXRQr2_Chr01g0024031"/>
    <property type="gene ID" value="HanXRQr2_Chr01g0024031"/>
</dbReference>
<keyword evidence="2" id="KW-1185">Reference proteome</keyword>
<organism evidence="1 2">
    <name type="scientific">Helianthus annuus</name>
    <name type="common">Common sunflower</name>
    <dbReference type="NCBI Taxonomy" id="4232"/>
    <lineage>
        <taxon>Eukaryota</taxon>
        <taxon>Viridiplantae</taxon>
        <taxon>Streptophyta</taxon>
        <taxon>Embryophyta</taxon>
        <taxon>Tracheophyta</taxon>
        <taxon>Spermatophyta</taxon>
        <taxon>Magnoliopsida</taxon>
        <taxon>eudicotyledons</taxon>
        <taxon>Gunneridae</taxon>
        <taxon>Pentapetalae</taxon>
        <taxon>asterids</taxon>
        <taxon>campanulids</taxon>
        <taxon>Asterales</taxon>
        <taxon>Asteraceae</taxon>
        <taxon>Asteroideae</taxon>
        <taxon>Heliantheae alliance</taxon>
        <taxon>Heliantheae</taxon>
        <taxon>Helianthus</taxon>
    </lineage>
</organism>
<reference evidence="1" key="2">
    <citation type="submission" date="2020-06" db="EMBL/GenBank/DDBJ databases">
        <title>Helianthus annuus Genome sequencing and assembly Release 2.</title>
        <authorList>
            <person name="Gouzy J."/>
            <person name="Langlade N."/>
            <person name="Munos S."/>
        </authorList>
    </citation>
    <scope>NUCLEOTIDE SEQUENCE</scope>
    <source>
        <tissue evidence="1">Leaves</tissue>
    </source>
</reference>
<reference evidence="1" key="1">
    <citation type="journal article" date="2017" name="Nature">
        <title>The sunflower genome provides insights into oil metabolism, flowering and Asterid evolution.</title>
        <authorList>
            <person name="Badouin H."/>
            <person name="Gouzy J."/>
            <person name="Grassa C.J."/>
            <person name="Murat F."/>
            <person name="Staton S.E."/>
            <person name="Cottret L."/>
            <person name="Lelandais-Briere C."/>
            <person name="Owens G.L."/>
            <person name="Carrere S."/>
            <person name="Mayjonade B."/>
            <person name="Legrand L."/>
            <person name="Gill N."/>
            <person name="Kane N.C."/>
            <person name="Bowers J.E."/>
            <person name="Hubner S."/>
            <person name="Bellec A."/>
            <person name="Berard A."/>
            <person name="Berges H."/>
            <person name="Blanchet N."/>
            <person name="Boniface M.C."/>
            <person name="Brunel D."/>
            <person name="Catrice O."/>
            <person name="Chaidir N."/>
            <person name="Claudel C."/>
            <person name="Donnadieu C."/>
            <person name="Faraut T."/>
            <person name="Fievet G."/>
            <person name="Helmstetter N."/>
            <person name="King M."/>
            <person name="Knapp S.J."/>
            <person name="Lai Z."/>
            <person name="Le Paslier M.C."/>
            <person name="Lippi Y."/>
            <person name="Lorenzon L."/>
            <person name="Mandel J.R."/>
            <person name="Marage G."/>
            <person name="Marchand G."/>
            <person name="Marquand E."/>
            <person name="Bret-Mestries E."/>
            <person name="Morien E."/>
            <person name="Nambeesan S."/>
            <person name="Nguyen T."/>
            <person name="Pegot-Espagnet P."/>
            <person name="Pouilly N."/>
            <person name="Raftis F."/>
            <person name="Sallet E."/>
            <person name="Schiex T."/>
            <person name="Thomas J."/>
            <person name="Vandecasteele C."/>
            <person name="Vares D."/>
            <person name="Vear F."/>
            <person name="Vautrin S."/>
            <person name="Crespi M."/>
            <person name="Mangin B."/>
            <person name="Burke J.M."/>
            <person name="Salse J."/>
            <person name="Munos S."/>
            <person name="Vincourt P."/>
            <person name="Rieseberg L.H."/>
            <person name="Langlade N.B."/>
        </authorList>
    </citation>
    <scope>NUCLEOTIDE SEQUENCE</scope>
    <source>
        <tissue evidence="1">Leaves</tissue>
    </source>
</reference>
<sequence length="67" mass="7694">MSGHSMGSKIDTLSDKWGTCVFTMMKKRMKNIITRDNNNNKIKQEWRKSVHLGTESALLPWTKKALA</sequence>
<accession>A0A9K3P396</accession>
<evidence type="ECO:0000313" key="2">
    <source>
        <dbReference type="Proteomes" id="UP000215914"/>
    </source>
</evidence>